<proteinExistence type="predicted"/>
<protein>
    <submittedName>
        <fullName evidence="1">Uncharacterized protein</fullName>
    </submittedName>
</protein>
<name>A0A0G9GDF9_LIMFE</name>
<gene>
    <name evidence="1" type="ORF">GC247_02060</name>
</gene>
<dbReference type="AlphaFoldDB" id="A0A0G9GDF9"/>
<dbReference type="EMBL" id="WHJL01000012">
    <property type="protein sequence ID" value="MPQ34724.1"/>
    <property type="molecule type" value="Genomic_DNA"/>
</dbReference>
<sequence>MDALMKRKIITVVTGLVGIILMMSFTIQQEHFHSGIYGVLGSILLVGAYVSAHYEAWREHDRRVRHVTITLAVLCVLLVALNLVEQFI</sequence>
<evidence type="ECO:0000313" key="2">
    <source>
        <dbReference type="Proteomes" id="UP000466799"/>
    </source>
</evidence>
<accession>A0A0G9GDF9</accession>
<dbReference type="Proteomes" id="UP000466799">
    <property type="component" value="Unassembled WGS sequence"/>
</dbReference>
<comment type="caution">
    <text evidence="1">The sequence shown here is derived from an EMBL/GenBank/DDBJ whole genome shotgun (WGS) entry which is preliminary data.</text>
</comment>
<reference evidence="1 2" key="1">
    <citation type="submission" date="2019-10" db="EMBL/GenBank/DDBJ databases">
        <title>Genome Sequencing and assembly of Lactobacillus fermentum I2, a lactic acid bacteria.</title>
        <authorList>
            <person name="Lopes L.S."/>
            <person name="Persinoti G.F."/>
            <person name="Riano-Pachon D.M."/>
            <person name="Labate C.A."/>
        </authorList>
    </citation>
    <scope>NUCLEOTIDE SEQUENCE [LARGE SCALE GENOMIC DNA]</scope>
    <source>
        <strain evidence="1 2">I2</strain>
    </source>
</reference>
<organism evidence="1 2">
    <name type="scientific">Limosilactobacillus fermentum</name>
    <name type="common">Lactobacillus fermentum</name>
    <dbReference type="NCBI Taxonomy" id="1613"/>
    <lineage>
        <taxon>Bacteria</taxon>
        <taxon>Bacillati</taxon>
        <taxon>Bacillota</taxon>
        <taxon>Bacilli</taxon>
        <taxon>Lactobacillales</taxon>
        <taxon>Lactobacillaceae</taxon>
        <taxon>Limosilactobacillus</taxon>
    </lineage>
</organism>
<evidence type="ECO:0000313" key="1">
    <source>
        <dbReference type="EMBL" id="MPQ34724.1"/>
    </source>
</evidence>